<reference evidence="1" key="1">
    <citation type="journal article" date="2022" name="Int. J. Mol. Sci.">
        <title>Draft Genome of Tanacetum Coccineum: Genomic Comparison of Closely Related Tanacetum-Family Plants.</title>
        <authorList>
            <person name="Yamashiro T."/>
            <person name="Shiraishi A."/>
            <person name="Nakayama K."/>
            <person name="Satake H."/>
        </authorList>
    </citation>
    <scope>NUCLEOTIDE SEQUENCE</scope>
</reference>
<evidence type="ECO:0000313" key="2">
    <source>
        <dbReference type="Proteomes" id="UP001151760"/>
    </source>
</evidence>
<organism evidence="1 2">
    <name type="scientific">Tanacetum coccineum</name>
    <dbReference type="NCBI Taxonomy" id="301880"/>
    <lineage>
        <taxon>Eukaryota</taxon>
        <taxon>Viridiplantae</taxon>
        <taxon>Streptophyta</taxon>
        <taxon>Embryophyta</taxon>
        <taxon>Tracheophyta</taxon>
        <taxon>Spermatophyta</taxon>
        <taxon>Magnoliopsida</taxon>
        <taxon>eudicotyledons</taxon>
        <taxon>Gunneridae</taxon>
        <taxon>Pentapetalae</taxon>
        <taxon>asterids</taxon>
        <taxon>campanulids</taxon>
        <taxon>Asterales</taxon>
        <taxon>Asteraceae</taxon>
        <taxon>Asteroideae</taxon>
        <taxon>Anthemideae</taxon>
        <taxon>Anthemidinae</taxon>
        <taxon>Tanacetum</taxon>
    </lineage>
</organism>
<dbReference type="EMBL" id="BQNB010010724">
    <property type="protein sequence ID" value="GJS81124.1"/>
    <property type="molecule type" value="Genomic_DNA"/>
</dbReference>
<proteinExistence type="predicted"/>
<name>A0ABQ4YTC7_9ASTR</name>
<dbReference type="Proteomes" id="UP001151760">
    <property type="component" value="Unassembled WGS sequence"/>
</dbReference>
<reference evidence="1" key="2">
    <citation type="submission" date="2022-01" db="EMBL/GenBank/DDBJ databases">
        <authorList>
            <person name="Yamashiro T."/>
            <person name="Shiraishi A."/>
            <person name="Satake H."/>
            <person name="Nakayama K."/>
        </authorList>
    </citation>
    <scope>NUCLEOTIDE SEQUENCE</scope>
</reference>
<gene>
    <name evidence="1" type="ORF">Tco_0747665</name>
</gene>
<keyword evidence="2" id="KW-1185">Reference proteome</keyword>
<evidence type="ECO:0000313" key="1">
    <source>
        <dbReference type="EMBL" id="GJS81124.1"/>
    </source>
</evidence>
<accession>A0ABQ4YTC7</accession>
<sequence length="260" mass="29788">MAKNSHIPDFTRNRSQIHYLDPPAGLFVSHIKHPFKCDFVPFDSRIQSKNALWKTSSLLPPPRQLRISISCSLAMVCFCVLDRGGLTQLEPVQGLVSLLRSFLIKSAIYLNGALHWLQMAYFGLKHYKLNIKDHDHPILTFIQIGQGLHRGRNFFKPLGNNLQSCTAIQIGQRFHDEVKLFKSRGCLLVVIRDYYGSREFTIYEMRKGCFVWSVRCLVNTDDFMNPLLEGWLICSTVWSIVLGEREEDSCLVINLSGKVV</sequence>
<protein>
    <submittedName>
        <fullName evidence="1">Uncharacterized protein</fullName>
    </submittedName>
</protein>
<comment type="caution">
    <text evidence="1">The sequence shown here is derived from an EMBL/GenBank/DDBJ whole genome shotgun (WGS) entry which is preliminary data.</text>
</comment>